<gene>
    <name evidence="6" type="ORF">SAMN02745199_1654</name>
</gene>
<evidence type="ECO:0000313" key="7">
    <source>
        <dbReference type="Proteomes" id="UP000242592"/>
    </source>
</evidence>
<evidence type="ECO:0000256" key="1">
    <source>
        <dbReference type="ARBA" id="ARBA00022448"/>
    </source>
</evidence>
<dbReference type="PANTHER" id="PTHR43833">
    <property type="entry name" value="POTASSIUM CHANNEL PROTEIN 2-RELATED-RELATED"/>
    <property type="match status" value="1"/>
</dbReference>
<evidence type="ECO:0000313" key="6">
    <source>
        <dbReference type="EMBL" id="SHH58655.1"/>
    </source>
</evidence>
<dbReference type="Gene3D" id="3.40.50.720">
    <property type="entry name" value="NAD(P)-binding Rossmann-like Domain"/>
    <property type="match status" value="1"/>
</dbReference>
<keyword evidence="1" id="KW-0813">Transport</keyword>
<dbReference type="OrthoDB" id="9775180at2"/>
<dbReference type="PRINTS" id="PR00335">
    <property type="entry name" value="KUPTAKETRKA"/>
</dbReference>
<dbReference type="Pfam" id="PF02254">
    <property type="entry name" value="TrkA_N"/>
    <property type="match status" value="1"/>
</dbReference>
<name>A0A1M5U6H9_9BACT</name>
<dbReference type="InterPro" id="IPR006036">
    <property type="entry name" value="K_uptake_TrkA"/>
</dbReference>
<dbReference type="AlphaFoldDB" id="A0A1M5U6H9"/>
<dbReference type="GO" id="GO:0005886">
    <property type="term" value="C:plasma membrane"/>
    <property type="evidence" value="ECO:0007669"/>
    <property type="project" value="InterPro"/>
</dbReference>
<dbReference type="InterPro" id="IPR050721">
    <property type="entry name" value="Trk_Ktr_HKT_K-transport"/>
</dbReference>
<evidence type="ECO:0000259" key="5">
    <source>
        <dbReference type="PROSITE" id="PS51201"/>
    </source>
</evidence>
<proteinExistence type="predicted"/>
<feature type="domain" description="RCK N-terminal" evidence="5">
    <location>
        <begin position="11"/>
        <end position="127"/>
    </location>
</feature>
<dbReference type="PROSITE" id="PS51201">
    <property type="entry name" value="RCK_N"/>
    <property type="match status" value="1"/>
</dbReference>
<dbReference type="SUPFAM" id="SSF51735">
    <property type="entry name" value="NAD(P)-binding Rossmann-fold domains"/>
    <property type="match status" value="1"/>
</dbReference>
<keyword evidence="7" id="KW-1185">Reference proteome</keyword>
<reference evidence="7" key="1">
    <citation type="submission" date="2016-11" db="EMBL/GenBank/DDBJ databases">
        <authorList>
            <person name="Varghese N."/>
            <person name="Submissions S."/>
        </authorList>
    </citation>
    <scope>NUCLEOTIDE SEQUENCE [LARGE SCALE GENOMIC DNA]</scope>
    <source>
        <strain evidence="7">DSM 15807</strain>
    </source>
</reference>
<dbReference type="PANTHER" id="PTHR43833:SF5">
    <property type="entry name" value="TRK SYSTEM POTASSIUM UPTAKE PROTEIN TRKA"/>
    <property type="match status" value="1"/>
</dbReference>
<keyword evidence="2" id="KW-0633">Potassium transport</keyword>
<dbReference type="InterPro" id="IPR003148">
    <property type="entry name" value="RCK_N"/>
</dbReference>
<dbReference type="GO" id="GO:0015079">
    <property type="term" value="F:potassium ion transmembrane transporter activity"/>
    <property type="evidence" value="ECO:0007669"/>
    <property type="project" value="InterPro"/>
</dbReference>
<dbReference type="STRING" id="1123380.SAMN02745199_1654"/>
<evidence type="ECO:0000256" key="3">
    <source>
        <dbReference type="ARBA" id="ARBA00022958"/>
    </source>
</evidence>
<dbReference type="EMBL" id="FQXN01000008">
    <property type="protein sequence ID" value="SHH58655.1"/>
    <property type="molecule type" value="Genomic_DNA"/>
</dbReference>
<evidence type="ECO:0000256" key="4">
    <source>
        <dbReference type="ARBA" id="ARBA00023065"/>
    </source>
</evidence>
<sequence>MKVKNSNSRRNLYLVVIGCGKVGANVASIASSQGHNVVVVDKNEKSFENLSVDFTGFTISGDATEKDVLLEAKVDKADYVFVLTEDDNTNFLISMACRYYFAAQNVIARVYEPDNIKLFEEYNVKVVSPTVLAINELSNIVAGDIK</sequence>
<dbReference type="RefSeq" id="WP_073074035.1">
    <property type="nucleotide sequence ID" value="NZ_FQXN01000008.1"/>
</dbReference>
<dbReference type="Proteomes" id="UP000242592">
    <property type="component" value="Unassembled WGS sequence"/>
</dbReference>
<protein>
    <submittedName>
        <fullName evidence="6">Trk system potassium uptake protein TrkA</fullName>
    </submittedName>
</protein>
<dbReference type="InterPro" id="IPR036291">
    <property type="entry name" value="NAD(P)-bd_dom_sf"/>
</dbReference>
<evidence type="ECO:0000256" key="2">
    <source>
        <dbReference type="ARBA" id="ARBA00022538"/>
    </source>
</evidence>
<accession>A0A1M5U6H9</accession>
<keyword evidence="3" id="KW-0630">Potassium</keyword>
<keyword evidence="4" id="KW-0406">Ion transport</keyword>
<organism evidence="6 7">
    <name type="scientific">Thermosipho atlanticus DSM 15807</name>
    <dbReference type="NCBI Taxonomy" id="1123380"/>
    <lineage>
        <taxon>Bacteria</taxon>
        <taxon>Thermotogati</taxon>
        <taxon>Thermotogota</taxon>
        <taxon>Thermotogae</taxon>
        <taxon>Thermotogales</taxon>
        <taxon>Fervidobacteriaceae</taxon>
        <taxon>Thermosipho</taxon>
    </lineage>
</organism>